<evidence type="ECO:0000256" key="8">
    <source>
        <dbReference type="ARBA" id="ARBA00022840"/>
    </source>
</evidence>
<evidence type="ECO:0000256" key="2">
    <source>
        <dbReference type="ARBA" id="ARBA00001946"/>
    </source>
</evidence>
<dbReference type="SUPFAM" id="SSF53613">
    <property type="entry name" value="Ribokinase-like"/>
    <property type="match status" value="1"/>
</dbReference>
<sequence>MSADAGAPADHLQIATSDSLRRIRDSRPLVHQITNFVVMNETANATLAIGALPVMAHAPEEVAEMAAVAGALVLNIGTLTREWVDSMIVAGRAAERAGVPVVLDPVGAGATRLRTESAKRILDEVAVTIVRGNAAEVATLAGRSADIRGVESIGTGDGIADLAVAAARTLGCTAAVTGPVDAVSDGTTTLLVANGSPMLATVTGTGCIASAITGCFAAVNRAQPLRAATEALVALGVAGEDAAGCSSGPGSFHVALYDALAALSPNSIDARARVTVG</sequence>
<comment type="pathway">
    <text evidence="3 11">Cofactor biosynthesis; thiamine diphosphate biosynthesis; 4-methyl-5-(2-phosphoethyl)-thiazole from 5-(2-hydroxyethyl)-4-methylthiazole: step 1/1.</text>
</comment>
<reference evidence="12 13" key="1">
    <citation type="submission" date="2020-10" db="EMBL/GenBank/DDBJ databases">
        <title>Ca. Dormibacterota MAGs.</title>
        <authorList>
            <person name="Montgomery K."/>
        </authorList>
    </citation>
    <scope>NUCLEOTIDE SEQUENCE [LARGE SCALE GENOMIC DNA]</scope>
    <source>
        <strain evidence="12">Mitchell_Peninsula_5</strain>
    </source>
</reference>
<comment type="function">
    <text evidence="11">Catalyzes the phosphorylation of the hydroxyl group of 4-methyl-5-beta-hydroxyethylthiazole (THZ).</text>
</comment>
<dbReference type="HAMAP" id="MF_00228">
    <property type="entry name" value="Thz_kinase"/>
    <property type="match status" value="1"/>
</dbReference>
<evidence type="ECO:0000256" key="4">
    <source>
        <dbReference type="ARBA" id="ARBA00022679"/>
    </source>
</evidence>
<dbReference type="GO" id="GO:0009229">
    <property type="term" value="P:thiamine diphosphate biosynthetic process"/>
    <property type="evidence" value="ECO:0007669"/>
    <property type="project" value="UniProtKB-UniRule"/>
</dbReference>
<comment type="catalytic activity">
    <reaction evidence="1 11">
        <text>5-(2-hydroxyethyl)-4-methylthiazole + ATP = 4-methyl-5-(2-phosphooxyethyl)-thiazole + ADP + H(+)</text>
        <dbReference type="Rhea" id="RHEA:24212"/>
        <dbReference type="ChEBI" id="CHEBI:15378"/>
        <dbReference type="ChEBI" id="CHEBI:17957"/>
        <dbReference type="ChEBI" id="CHEBI:30616"/>
        <dbReference type="ChEBI" id="CHEBI:58296"/>
        <dbReference type="ChEBI" id="CHEBI:456216"/>
        <dbReference type="EC" id="2.7.1.50"/>
    </reaction>
</comment>
<dbReference type="GO" id="GO:0004417">
    <property type="term" value="F:hydroxyethylthiazole kinase activity"/>
    <property type="evidence" value="ECO:0007669"/>
    <property type="project" value="UniProtKB-UniRule"/>
</dbReference>
<keyword evidence="6 11" id="KW-0547">Nucleotide-binding</keyword>
<keyword evidence="5 11" id="KW-0479">Metal-binding</keyword>
<dbReference type="Proteomes" id="UP000614410">
    <property type="component" value="Unassembled WGS sequence"/>
</dbReference>
<keyword evidence="4 11" id="KW-0808">Transferase</keyword>
<keyword evidence="8 11" id="KW-0067">ATP-binding</keyword>
<dbReference type="InterPro" id="IPR029056">
    <property type="entry name" value="Ribokinase-like"/>
</dbReference>
<dbReference type="NCBIfam" id="TIGR00694">
    <property type="entry name" value="thiM"/>
    <property type="match status" value="1"/>
</dbReference>
<keyword evidence="9 11" id="KW-0460">Magnesium</keyword>
<evidence type="ECO:0000256" key="1">
    <source>
        <dbReference type="ARBA" id="ARBA00001771"/>
    </source>
</evidence>
<dbReference type="GO" id="GO:0005524">
    <property type="term" value="F:ATP binding"/>
    <property type="evidence" value="ECO:0007669"/>
    <property type="project" value="UniProtKB-UniRule"/>
</dbReference>
<gene>
    <name evidence="11 12" type="primary">thiM</name>
    <name evidence="12" type="ORF">JF887_04645</name>
</gene>
<evidence type="ECO:0000256" key="5">
    <source>
        <dbReference type="ARBA" id="ARBA00022723"/>
    </source>
</evidence>
<dbReference type="Pfam" id="PF02110">
    <property type="entry name" value="HK"/>
    <property type="match status" value="1"/>
</dbReference>
<evidence type="ECO:0000313" key="12">
    <source>
        <dbReference type="EMBL" id="MBJ7608705.1"/>
    </source>
</evidence>
<evidence type="ECO:0000256" key="10">
    <source>
        <dbReference type="ARBA" id="ARBA00022977"/>
    </source>
</evidence>
<dbReference type="PIRSF" id="PIRSF000513">
    <property type="entry name" value="Thz_kinase"/>
    <property type="match status" value="1"/>
</dbReference>
<comment type="similarity">
    <text evidence="11">Belongs to the Thz kinase family.</text>
</comment>
<keyword evidence="10 11" id="KW-0784">Thiamine biosynthesis</keyword>
<protein>
    <recommendedName>
        <fullName evidence="11">Hydroxyethylthiazole kinase</fullName>
        <ecNumber evidence="11">2.7.1.50</ecNumber>
    </recommendedName>
    <alternativeName>
        <fullName evidence="11">4-methyl-5-beta-hydroxyethylthiazole kinase</fullName>
        <shortName evidence="11">TH kinase</shortName>
        <shortName evidence="11">Thz kinase</shortName>
    </alternativeName>
</protein>
<keyword evidence="7 11" id="KW-0418">Kinase</keyword>
<evidence type="ECO:0000256" key="7">
    <source>
        <dbReference type="ARBA" id="ARBA00022777"/>
    </source>
</evidence>
<organism evidence="12 13">
    <name type="scientific">Candidatus Amunia macphersoniae</name>
    <dbReference type="NCBI Taxonomy" id="3127014"/>
    <lineage>
        <taxon>Bacteria</taxon>
        <taxon>Bacillati</taxon>
        <taxon>Candidatus Dormiibacterota</taxon>
        <taxon>Candidatus Dormibacteria</taxon>
        <taxon>Candidatus Aeolococcales</taxon>
        <taxon>Candidatus Aeolococcaceae</taxon>
        <taxon>Candidatus Amunia</taxon>
    </lineage>
</organism>
<dbReference type="NCBIfam" id="NF006830">
    <property type="entry name" value="PRK09355.1"/>
    <property type="match status" value="1"/>
</dbReference>
<dbReference type="InterPro" id="IPR000417">
    <property type="entry name" value="Hyethyz_kinase"/>
</dbReference>
<evidence type="ECO:0000256" key="3">
    <source>
        <dbReference type="ARBA" id="ARBA00004868"/>
    </source>
</evidence>
<evidence type="ECO:0000256" key="11">
    <source>
        <dbReference type="HAMAP-Rule" id="MF_00228"/>
    </source>
</evidence>
<dbReference type="CDD" id="cd01170">
    <property type="entry name" value="THZ_kinase"/>
    <property type="match status" value="1"/>
</dbReference>
<dbReference type="AlphaFoldDB" id="A0A934NFJ9"/>
<feature type="binding site" evidence="11">
    <location>
        <position position="177"/>
    </location>
    <ligand>
        <name>ATP</name>
        <dbReference type="ChEBI" id="CHEBI:30616"/>
    </ligand>
</feature>
<dbReference type="EC" id="2.7.1.50" evidence="11"/>
<comment type="cofactor">
    <cofactor evidence="2 11">
        <name>Mg(2+)</name>
        <dbReference type="ChEBI" id="CHEBI:18420"/>
    </cofactor>
</comment>
<proteinExistence type="inferred from homology"/>
<name>A0A934NFJ9_9BACT</name>
<comment type="caution">
    <text evidence="12">The sequence shown here is derived from an EMBL/GenBank/DDBJ whole genome shotgun (WGS) entry which is preliminary data.</text>
</comment>
<dbReference type="GO" id="GO:0009228">
    <property type="term" value="P:thiamine biosynthetic process"/>
    <property type="evidence" value="ECO:0007669"/>
    <property type="project" value="UniProtKB-KW"/>
</dbReference>
<feature type="binding site" evidence="11">
    <location>
        <position position="55"/>
    </location>
    <ligand>
        <name>substrate</name>
    </ligand>
</feature>
<accession>A0A934NFJ9</accession>
<dbReference type="EMBL" id="JAEKNN010000023">
    <property type="protein sequence ID" value="MBJ7608705.1"/>
    <property type="molecule type" value="Genomic_DNA"/>
</dbReference>
<feature type="binding site" evidence="11">
    <location>
        <position position="204"/>
    </location>
    <ligand>
        <name>substrate</name>
    </ligand>
</feature>
<feature type="binding site" evidence="11">
    <location>
        <position position="131"/>
    </location>
    <ligand>
        <name>ATP</name>
        <dbReference type="ChEBI" id="CHEBI:30616"/>
    </ligand>
</feature>
<evidence type="ECO:0000256" key="6">
    <source>
        <dbReference type="ARBA" id="ARBA00022741"/>
    </source>
</evidence>
<dbReference type="GO" id="GO:0000287">
    <property type="term" value="F:magnesium ion binding"/>
    <property type="evidence" value="ECO:0007669"/>
    <property type="project" value="UniProtKB-UniRule"/>
</dbReference>
<dbReference type="Gene3D" id="3.40.1190.20">
    <property type="match status" value="1"/>
</dbReference>
<evidence type="ECO:0000313" key="13">
    <source>
        <dbReference type="Proteomes" id="UP000614410"/>
    </source>
</evidence>
<evidence type="ECO:0000256" key="9">
    <source>
        <dbReference type="ARBA" id="ARBA00022842"/>
    </source>
</evidence>
<dbReference type="PRINTS" id="PR01099">
    <property type="entry name" value="HYETHTZKNASE"/>
</dbReference>